<evidence type="ECO:0000256" key="1">
    <source>
        <dbReference type="SAM" id="MobiDB-lite"/>
    </source>
</evidence>
<dbReference type="AlphaFoldDB" id="A0A560KXT3"/>
<reference evidence="3 4" key="1">
    <citation type="submission" date="2019-06" db="EMBL/GenBank/DDBJ databases">
        <title>Genomic Encyclopedia of Type Strains, Phase IV (KMG-V): Genome sequencing to study the core and pangenomes of soil and plant-associated prokaryotes.</title>
        <authorList>
            <person name="Whitman W."/>
        </authorList>
    </citation>
    <scope>NUCLEOTIDE SEQUENCE [LARGE SCALE GENOMIC DNA]</scope>
    <source>
        <strain evidence="3 4">BR 10355</strain>
    </source>
</reference>
<proteinExistence type="predicted"/>
<name>A0A560KXT3_9BRAD</name>
<keyword evidence="2" id="KW-1133">Transmembrane helix</keyword>
<feature type="transmembrane region" description="Helical" evidence="2">
    <location>
        <begin position="31"/>
        <end position="54"/>
    </location>
</feature>
<feature type="region of interest" description="Disordered" evidence="1">
    <location>
        <begin position="1"/>
        <end position="21"/>
    </location>
</feature>
<accession>A0A560KXT3</accession>
<protein>
    <submittedName>
        <fullName evidence="3">Uncharacterized protein</fullName>
    </submittedName>
</protein>
<dbReference type="OrthoDB" id="8239241at2"/>
<feature type="compositionally biased region" description="Basic residues" evidence="1">
    <location>
        <begin position="82"/>
        <end position="91"/>
    </location>
</feature>
<feature type="compositionally biased region" description="Basic and acidic residues" evidence="1">
    <location>
        <begin position="1"/>
        <end position="14"/>
    </location>
</feature>
<evidence type="ECO:0000313" key="4">
    <source>
        <dbReference type="Proteomes" id="UP000321304"/>
    </source>
</evidence>
<feature type="region of interest" description="Disordered" evidence="1">
    <location>
        <begin position="59"/>
        <end position="91"/>
    </location>
</feature>
<dbReference type="RefSeq" id="WP_146992109.1">
    <property type="nucleotide sequence ID" value="NZ_VITY01000019.1"/>
</dbReference>
<keyword evidence="2" id="KW-0812">Transmembrane</keyword>
<keyword evidence="4" id="KW-1185">Reference proteome</keyword>
<comment type="caution">
    <text evidence="3">The sequence shown here is derived from an EMBL/GenBank/DDBJ whole genome shotgun (WGS) entry which is preliminary data.</text>
</comment>
<sequence>MTETARHIATEQSRRQRRFAQGPLGPVMRSLAGIIGESAGLVGHLAALGIVLVFDTGTTTTRRRPAATPRPAPDAANIIRFPTRRNAKPRN</sequence>
<keyword evidence="2" id="KW-0472">Membrane</keyword>
<dbReference type="EMBL" id="VITY01000019">
    <property type="protein sequence ID" value="TWB88053.1"/>
    <property type="molecule type" value="Genomic_DNA"/>
</dbReference>
<evidence type="ECO:0000256" key="2">
    <source>
        <dbReference type="SAM" id="Phobius"/>
    </source>
</evidence>
<feature type="compositionally biased region" description="Low complexity" evidence="1">
    <location>
        <begin position="66"/>
        <end position="76"/>
    </location>
</feature>
<gene>
    <name evidence="3" type="ORF">FBZ93_11942</name>
</gene>
<dbReference type="Proteomes" id="UP000321304">
    <property type="component" value="Unassembled WGS sequence"/>
</dbReference>
<evidence type="ECO:0000313" key="3">
    <source>
        <dbReference type="EMBL" id="TWB88053.1"/>
    </source>
</evidence>
<organism evidence="3 4">
    <name type="scientific">Bradyrhizobium macuxiense</name>
    <dbReference type="NCBI Taxonomy" id="1755647"/>
    <lineage>
        <taxon>Bacteria</taxon>
        <taxon>Pseudomonadati</taxon>
        <taxon>Pseudomonadota</taxon>
        <taxon>Alphaproteobacteria</taxon>
        <taxon>Hyphomicrobiales</taxon>
        <taxon>Nitrobacteraceae</taxon>
        <taxon>Bradyrhizobium</taxon>
    </lineage>
</organism>